<dbReference type="PROSITE" id="PS51918">
    <property type="entry name" value="RADICAL_SAM"/>
    <property type="match status" value="1"/>
</dbReference>
<dbReference type="InterPro" id="IPR058240">
    <property type="entry name" value="rSAM_sf"/>
</dbReference>
<dbReference type="SUPFAM" id="SSF102114">
    <property type="entry name" value="Radical SAM enzymes"/>
    <property type="match status" value="1"/>
</dbReference>
<evidence type="ECO:0000259" key="5">
    <source>
        <dbReference type="PROSITE" id="PS51918"/>
    </source>
</evidence>
<dbReference type="GO" id="GO:0046872">
    <property type="term" value="F:metal ion binding"/>
    <property type="evidence" value="ECO:0007669"/>
    <property type="project" value="UniProtKB-KW"/>
</dbReference>
<dbReference type="Pfam" id="PF04055">
    <property type="entry name" value="Radical_SAM"/>
    <property type="match status" value="1"/>
</dbReference>
<keyword evidence="4" id="KW-0411">Iron-sulfur</keyword>
<gene>
    <name evidence="6" type="ORF">ADM99_07520</name>
</gene>
<dbReference type="InterPro" id="IPR007197">
    <property type="entry name" value="rSAM"/>
</dbReference>
<proteinExistence type="predicted"/>
<accession>A0A0P6XDB8</accession>
<dbReference type="Pfam" id="PF13186">
    <property type="entry name" value="SPASM"/>
    <property type="match status" value="1"/>
</dbReference>
<sequence length="374" mass="43109">MDLSIISTYRCNSHCSMCNIWKSPTLPSEEISLAVLEKIPGGFDNLNITGGEPTLREDLMDIVDILHPKARKLEISTNGLNPQKLEPIIKKFPDIKIRFSLDGQGITSDKIRGERDGYNRKVPGLLRLKELGGKDLGLAITIQDDNAGDLVELFQFCQKHHLELATSALHNGFQFHKSDNIPYDRLKIARNIENLITAQLQTWNIKNWFRAYLNLGLIARVLGQDRLIPCTAAVDFLFIDPWSDVYACNVRPDLRIGNLIDQTWEEITTGELMKEIHQKVSDCTQNCWMVGSARTAMRNPHFTRLPKLSPLFWVLLNRFKVGIGLPIQFEKTIDYTHIYKDFNIVRRESYLNTRIKPVIEYKDQPHYQDKYENR</sequence>
<dbReference type="RefSeq" id="WP_062420988.1">
    <property type="nucleotide sequence ID" value="NZ_BBYA01000008.1"/>
</dbReference>
<keyword evidence="3" id="KW-0408">Iron</keyword>
<evidence type="ECO:0000256" key="3">
    <source>
        <dbReference type="ARBA" id="ARBA00023004"/>
    </source>
</evidence>
<dbReference type="InterPro" id="IPR013785">
    <property type="entry name" value="Aldolase_TIM"/>
</dbReference>
<keyword evidence="7" id="KW-1185">Reference proteome</keyword>
<comment type="caution">
    <text evidence="6">The sequence shown here is derived from an EMBL/GenBank/DDBJ whole genome shotgun (WGS) entry which is preliminary data.</text>
</comment>
<name>A0A0P6XDB8_9CHLR</name>
<dbReference type="STRING" id="229920.ADM99_07520"/>
<dbReference type="PANTHER" id="PTHR11228">
    <property type="entry name" value="RADICAL SAM DOMAIN PROTEIN"/>
    <property type="match status" value="1"/>
</dbReference>
<dbReference type="CDD" id="cd01335">
    <property type="entry name" value="Radical_SAM"/>
    <property type="match status" value="1"/>
</dbReference>
<dbReference type="GO" id="GO:0003824">
    <property type="term" value="F:catalytic activity"/>
    <property type="evidence" value="ECO:0007669"/>
    <property type="project" value="InterPro"/>
</dbReference>
<evidence type="ECO:0000256" key="4">
    <source>
        <dbReference type="ARBA" id="ARBA00023014"/>
    </source>
</evidence>
<dbReference type="AlphaFoldDB" id="A0A0P6XDB8"/>
<evidence type="ECO:0000256" key="2">
    <source>
        <dbReference type="ARBA" id="ARBA00022723"/>
    </source>
</evidence>
<evidence type="ECO:0000313" key="7">
    <source>
        <dbReference type="Proteomes" id="UP000050430"/>
    </source>
</evidence>
<feature type="domain" description="Radical SAM core" evidence="5">
    <location>
        <begin position="1"/>
        <end position="210"/>
    </location>
</feature>
<dbReference type="Gene3D" id="3.20.20.70">
    <property type="entry name" value="Aldolase class I"/>
    <property type="match status" value="1"/>
</dbReference>
<reference evidence="6 7" key="1">
    <citation type="submission" date="2015-07" db="EMBL/GenBank/DDBJ databases">
        <title>Genome sequence of Leptolinea tardivitalis DSM 16556.</title>
        <authorList>
            <person name="Hemp J."/>
            <person name="Ward L.M."/>
            <person name="Pace L.A."/>
            <person name="Fischer W.W."/>
        </authorList>
    </citation>
    <scope>NUCLEOTIDE SEQUENCE [LARGE SCALE GENOMIC DNA]</scope>
    <source>
        <strain evidence="6 7">YMTK-2</strain>
    </source>
</reference>
<dbReference type="PANTHER" id="PTHR11228:SF7">
    <property type="entry name" value="PQQA PEPTIDE CYCLASE"/>
    <property type="match status" value="1"/>
</dbReference>
<evidence type="ECO:0000313" key="6">
    <source>
        <dbReference type="EMBL" id="KPL72887.1"/>
    </source>
</evidence>
<keyword evidence="2" id="KW-0479">Metal-binding</keyword>
<protein>
    <recommendedName>
        <fullName evidence="5">Radical SAM core domain-containing protein</fullName>
    </recommendedName>
</protein>
<dbReference type="Proteomes" id="UP000050430">
    <property type="component" value="Unassembled WGS sequence"/>
</dbReference>
<dbReference type="SFLD" id="SFLDS00029">
    <property type="entry name" value="Radical_SAM"/>
    <property type="match status" value="1"/>
</dbReference>
<dbReference type="InterPro" id="IPR050377">
    <property type="entry name" value="Radical_SAM_PqqE_MftC-like"/>
</dbReference>
<dbReference type="SFLD" id="SFLDG01067">
    <property type="entry name" value="SPASM/twitch_domain_containing"/>
    <property type="match status" value="1"/>
</dbReference>
<dbReference type="InterPro" id="IPR023885">
    <property type="entry name" value="4Fe4S-binding_SPASM_dom"/>
</dbReference>
<evidence type="ECO:0000256" key="1">
    <source>
        <dbReference type="ARBA" id="ARBA00022691"/>
    </source>
</evidence>
<dbReference type="EMBL" id="LGCK01000007">
    <property type="protein sequence ID" value="KPL72887.1"/>
    <property type="molecule type" value="Genomic_DNA"/>
</dbReference>
<dbReference type="CDD" id="cd21109">
    <property type="entry name" value="SPASM"/>
    <property type="match status" value="1"/>
</dbReference>
<keyword evidence="1" id="KW-0949">S-adenosyl-L-methionine</keyword>
<organism evidence="6 7">
    <name type="scientific">Leptolinea tardivitalis</name>
    <dbReference type="NCBI Taxonomy" id="229920"/>
    <lineage>
        <taxon>Bacteria</taxon>
        <taxon>Bacillati</taxon>
        <taxon>Chloroflexota</taxon>
        <taxon>Anaerolineae</taxon>
        <taxon>Anaerolineales</taxon>
        <taxon>Anaerolineaceae</taxon>
        <taxon>Leptolinea</taxon>
    </lineage>
</organism>
<dbReference type="GO" id="GO:0051536">
    <property type="term" value="F:iron-sulfur cluster binding"/>
    <property type="evidence" value="ECO:0007669"/>
    <property type="project" value="UniProtKB-KW"/>
</dbReference>